<dbReference type="AlphaFoldDB" id="A0A1C5HEE2"/>
<accession>A0A1C5HEE2</accession>
<protein>
    <submittedName>
        <fullName evidence="2">Uncharacterized protein</fullName>
    </submittedName>
</protein>
<dbReference type="EMBL" id="LT607750">
    <property type="protein sequence ID" value="SCG44354.1"/>
    <property type="molecule type" value="Genomic_DNA"/>
</dbReference>
<proteinExistence type="predicted"/>
<reference evidence="2 3" key="1">
    <citation type="submission" date="2016-06" db="EMBL/GenBank/DDBJ databases">
        <authorList>
            <person name="Kjaerup R.B."/>
            <person name="Dalgaard T.S."/>
            <person name="Juul-Madsen H.R."/>
        </authorList>
    </citation>
    <scope>NUCLEOTIDE SEQUENCE [LARGE SCALE GENOMIC DNA]</scope>
    <source>
        <strain evidence="2 3">DSM 43904</strain>
    </source>
</reference>
<evidence type="ECO:0000313" key="3">
    <source>
        <dbReference type="Proteomes" id="UP000198217"/>
    </source>
</evidence>
<dbReference type="RefSeq" id="WP_088993099.1">
    <property type="nucleotide sequence ID" value="NZ_LT607750.1"/>
</dbReference>
<feature type="region of interest" description="Disordered" evidence="1">
    <location>
        <begin position="90"/>
        <end position="120"/>
    </location>
</feature>
<dbReference type="Proteomes" id="UP000198217">
    <property type="component" value="Chromosome I"/>
</dbReference>
<organism evidence="2 3">
    <name type="scientific">Micromonospora echinaurantiaca</name>
    <dbReference type="NCBI Taxonomy" id="47857"/>
    <lineage>
        <taxon>Bacteria</taxon>
        <taxon>Bacillati</taxon>
        <taxon>Actinomycetota</taxon>
        <taxon>Actinomycetes</taxon>
        <taxon>Micromonosporales</taxon>
        <taxon>Micromonosporaceae</taxon>
        <taxon>Micromonospora</taxon>
    </lineage>
</organism>
<keyword evidence="3" id="KW-1185">Reference proteome</keyword>
<name>A0A1C5HEE2_9ACTN</name>
<evidence type="ECO:0000256" key="1">
    <source>
        <dbReference type="SAM" id="MobiDB-lite"/>
    </source>
</evidence>
<gene>
    <name evidence="2" type="ORF">GA0070609_1471</name>
</gene>
<evidence type="ECO:0000313" key="2">
    <source>
        <dbReference type="EMBL" id="SCG44354.1"/>
    </source>
</evidence>
<sequence length="120" mass="12915">MATELARATHQSAGCADDRTSDFLALVHRHARAVIDAELHRLARRAPSLSPADLAVITSVLEDLTEAAVLVPLKNAPPDKAPLLTRIFGTDDNDLDSSRRTVGKTPAARSSAMLGHSRRR</sequence>